<dbReference type="InterPro" id="IPR036148">
    <property type="entry name" value="MmgE/PrpD_sf"/>
</dbReference>
<dbReference type="InterPro" id="IPR045336">
    <property type="entry name" value="MmgE_PrpD_N"/>
</dbReference>
<dbReference type="InterPro" id="IPR005656">
    <property type="entry name" value="MmgE_PrpD"/>
</dbReference>
<comment type="similarity">
    <text evidence="1">Belongs to the PrpD family.</text>
</comment>
<dbReference type="Gene3D" id="3.30.1330.120">
    <property type="entry name" value="2-methylcitrate dehydratase PrpD"/>
    <property type="match status" value="1"/>
</dbReference>
<gene>
    <name evidence="4" type="ORF">AWB68_07657</name>
</gene>
<dbReference type="InterPro" id="IPR042188">
    <property type="entry name" value="MmgE/PrpD_sf_2"/>
</dbReference>
<dbReference type="AlphaFoldDB" id="A0A158KWM5"/>
<evidence type="ECO:0000259" key="3">
    <source>
        <dbReference type="Pfam" id="PF19305"/>
    </source>
</evidence>
<protein>
    <submittedName>
        <fullName evidence="4">MmgE/PrpD family protein</fullName>
    </submittedName>
</protein>
<keyword evidence="5" id="KW-1185">Reference proteome</keyword>
<sequence>MHYTPPADGRTQSQALAAFALHFEASRIPDTVREGARDHFLDTLGVALASSTFGFGDAVLAGARELGSGGDALAIGSGALLPAASAALVNGTLAHGLDYDDTHIGAIYHASASALAAALATGQAVHASGTDVLDAYLIAMEIGCRLAGAAPGEFHARGLHPTAQCGVFAAAAASARLRRSEPGELVSAFGLAGSQASGILEIGRSWLKRLHPGWAAHAGLIADSLGRAGFLGPDTVFEGPHGFYAAHLGHVPEVERLPAHRLGEVWHASDIALKPYPCCHFIHAFVDAALALRHDVAIADIERIDCLLSRGLHHLVAEPREHKIRPSAVYEALFSVPYTVALALVKGRVDLAAYYDKPLDDARVLAVAARTHCVDDPRSDYPKHFPGEIRIVLKDGRVLEHREATSLGTPERPLTRMAVEEKFMANASRALGRERAQRVIEAVRNLDDMPRIDELLELCTTTPEKRA</sequence>
<comment type="caution">
    <text evidence="4">The sequence shown here is derived from an EMBL/GenBank/DDBJ whole genome shotgun (WGS) entry which is preliminary data.</text>
</comment>
<organism evidence="4 5">
    <name type="scientific">Caballeronia choica</name>
    <dbReference type="NCBI Taxonomy" id="326476"/>
    <lineage>
        <taxon>Bacteria</taxon>
        <taxon>Pseudomonadati</taxon>
        <taxon>Pseudomonadota</taxon>
        <taxon>Betaproteobacteria</taxon>
        <taxon>Burkholderiales</taxon>
        <taxon>Burkholderiaceae</taxon>
        <taxon>Caballeronia</taxon>
    </lineage>
</organism>
<proteinExistence type="inferred from homology"/>
<dbReference type="Gene3D" id="1.10.4100.10">
    <property type="entry name" value="2-methylcitrate dehydratase PrpD"/>
    <property type="match status" value="1"/>
</dbReference>
<dbReference type="InterPro" id="IPR045337">
    <property type="entry name" value="MmgE_PrpD_C"/>
</dbReference>
<dbReference type="PANTHER" id="PTHR16943:SF8">
    <property type="entry name" value="2-METHYLCITRATE DEHYDRATASE"/>
    <property type="match status" value="1"/>
</dbReference>
<dbReference type="RefSeq" id="WP_087649464.1">
    <property type="nucleotide sequence ID" value="NZ_FCON02000186.1"/>
</dbReference>
<feature type="domain" description="MmgE/PrpD C-terminal" evidence="3">
    <location>
        <begin position="276"/>
        <end position="447"/>
    </location>
</feature>
<reference evidence="4" key="1">
    <citation type="submission" date="2016-01" db="EMBL/GenBank/DDBJ databases">
        <authorList>
            <person name="Peeters C."/>
        </authorList>
    </citation>
    <scope>NUCLEOTIDE SEQUENCE [LARGE SCALE GENOMIC DNA]</scope>
    <source>
        <strain evidence="4">LMG 22940</strain>
    </source>
</reference>
<dbReference type="GO" id="GO:0016829">
    <property type="term" value="F:lyase activity"/>
    <property type="evidence" value="ECO:0007669"/>
    <property type="project" value="InterPro"/>
</dbReference>
<evidence type="ECO:0000256" key="1">
    <source>
        <dbReference type="ARBA" id="ARBA00006174"/>
    </source>
</evidence>
<dbReference type="Pfam" id="PF03972">
    <property type="entry name" value="MmgE_PrpD_N"/>
    <property type="match status" value="1"/>
</dbReference>
<dbReference type="Proteomes" id="UP000054770">
    <property type="component" value="Unassembled WGS sequence"/>
</dbReference>
<dbReference type="PANTHER" id="PTHR16943">
    <property type="entry name" value="2-METHYLCITRATE DEHYDRATASE-RELATED"/>
    <property type="match status" value="1"/>
</dbReference>
<name>A0A158KWM5_9BURK</name>
<dbReference type="EMBL" id="FCON02000186">
    <property type="protein sequence ID" value="SAL85365.1"/>
    <property type="molecule type" value="Genomic_DNA"/>
</dbReference>
<evidence type="ECO:0000313" key="4">
    <source>
        <dbReference type="EMBL" id="SAL85365.1"/>
    </source>
</evidence>
<dbReference type="InterPro" id="IPR042183">
    <property type="entry name" value="MmgE/PrpD_sf_1"/>
</dbReference>
<feature type="domain" description="MmgE/PrpD N-terminal" evidence="2">
    <location>
        <begin position="14"/>
        <end position="250"/>
    </location>
</feature>
<dbReference type="OrthoDB" id="9797528at2"/>
<dbReference type="SUPFAM" id="SSF103378">
    <property type="entry name" value="2-methylcitrate dehydratase PrpD"/>
    <property type="match status" value="1"/>
</dbReference>
<evidence type="ECO:0000313" key="5">
    <source>
        <dbReference type="Proteomes" id="UP000054770"/>
    </source>
</evidence>
<accession>A0A158KWM5</accession>
<evidence type="ECO:0000259" key="2">
    <source>
        <dbReference type="Pfam" id="PF03972"/>
    </source>
</evidence>
<dbReference type="Pfam" id="PF19305">
    <property type="entry name" value="MmgE_PrpD_C"/>
    <property type="match status" value="1"/>
</dbReference>